<dbReference type="GO" id="GO:0030313">
    <property type="term" value="C:cell envelope"/>
    <property type="evidence" value="ECO:0007669"/>
    <property type="project" value="UniProtKB-SubCell"/>
</dbReference>
<dbReference type="InterPro" id="IPR028082">
    <property type="entry name" value="Peripla_BP_I"/>
</dbReference>
<evidence type="ECO:0000256" key="3">
    <source>
        <dbReference type="ARBA" id="ARBA00022729"/>
    </source>
</evidence>
<evidence type="ECO:0000259" key="5">
    <source>
        <dbReference type="Pfam" id="PF13407"/>
    </source>
</evidence>
<comment type="caution">
    <text evidence="6">The sequence shown here is derived from an EMBL/GenBank/DDBJ whole genome shotgun (WGS) entry which is preliminary data.</text>
</comment>
<sequence>MIRKTILTAVSGIAVLAASLSPLHAEPKGKDAEVTIFVSPLTFAFSHFVFLTDQLEDEANKIGGVKILKADGQLSAPKQIADIEAAIVQGVDGIIIAPADADALAPAVQEAIAAGITVVTVDRPVNGVPDVLANVAADNFRGAEAQGEAVVKLFPQGATIVNLQGIPGDKTANDRNGGAHKVIDAGGEKYKFLAEQAANFSRDKGLSVTENVLTGLAEAPQVIIAGNDDMALGAAQAVDARGLKGKVSIFGYDGSEDALAAVNNGSLAGTVDQFPGQQGRVAVRTLVDFIREGKKPETDNILIAPVAITKDNLDKAERVGLIKK</sequence>
<dbReference type="Proteomes" id="UP000327108">
    <property type="component" value="Unassembled WGS sequence"/>
</dbReference>
<reference evidence="6 7" key="1">
    <citation type="submission" date="2019-09" db="EMBL/GenBank/DDBJ databases">
        <title>Biological control of the noxious weed angled onion (Allium triquetrum) thwarted by endophytic bacteria in Victoria, Australia.</title>
        <authorList>
            <person name="Tehranchian P."/>
            <person name="Adair R.J."/>
            <person name="Van T.H."/>
            <person name="Morrison P.D."/>
            <person name="Williams H."/>
            <person name="Lawrie A.C."/>
        </authorList>
    </citation>
    <scope>NUCLEOTIDE SEQUENCE [LARGE SCALE GENOMIC DNA]</scope>
    <source>
        <strain evidence="6 7">RPTAtOch1</strain>
    </source>
</reference>
<evidence type="ECO:0000256" key="2">
    <source>
        <dbReference type="ARBA" id="ARBA00007639"/>
    </source>
</evidence>
<comment type="subcellular location">
    <subcellularLocation>
        <location evidence="1">Cell envelope</location>
    </subcellularLocation>
</comment>
<dbReference type="RefSeq" id="WP_151093849.1">
    <property type="nucleotide sequence ID" value="NZ_JBLZNM010000004.1"/>
</dbReference>
<evidence type="ECO:0000313" key="7">
    <source>
        <dbReference type="Proteomes" id="UP000327108"/>
    </source>
</evidence>
<dbReference type="EMBL" id="VYXQ01000012">
    <property type="protein sequence ID" value="KAA9367419.1"/>
    <property type="molecule type" value="Genomic_DNA"/>
</dbReference>
<evidence type="ECO:0000313" key="6">
    <source>
        <dbReference type="EMBL" id="KAA9367419.1"/>
    </source>
</evidence>
<keyword evidence="7" id="KW-1185">Reference proteome</keyword>
<protein>
    <submittedName>
        <fullName evidence="6">Substrate-binding domain-containing protein</fullName>
    </submittedName>
</protein>
<organism evidence="6 7">
    <name type="scientific">Ochrobactrum quorumnocens</name>
    <dbReference type="NCBI Taxonomy" id="271865"/>
    <lineage>
        <taxon>Bacteria</taxon>
        <taxon>Pseudomonadati</taxon>
        <taxon>Pseudomonadota</taxon>
        <taxon>Alphaproteobacteria</taxon>
        <taxon>Hyphomicrobiales</taxon>
        <taxon>Brucellaceae</taxon>
        <taxon>Brucella/Ochrobactrum group</taxon>
        <taxon>Ochrobactrum</taxon>
    </lineage>
</organism>
<feature type="domain" description="Periplasmic binding protein" evidence="5">
    <location>
        <begin position="38"/>
        <end position="294"/>
    </location>
</feature>
<dbReference type="InterPro" id="IPR025997">
    <property type="entry name" value="SBP_2_dom"/>
</dbReference>
<name>A0A5N1JW23_9HYPH</name>
<dbReference type="AlphaFoldDB" id="A0A5N1JW23"/>
<proteinExistence type="inferred from homology"/>
<dbReference type="PANTHER" id="PTHR46847">
    <property type="entry name" value="D-ALLOSE-BINDING PERIPLASMIC PROTEIN-RELATED"/>
    <property type="match status" value="1"/>
</dbReference>
<evidence type="ECO:0000256" key="4">
    <source>
        <dbReference type="SAM" id="SignalP"/>
    </source>
</evidence>
<gene>
    <name evidence="6" type="ORF">F3W84_13445</name>
</gene>
<dbReference type="Gene3D" id="3.40.50.2300">
    <property type="match status" value="2"/>
</dbReference>
<dbReference type="Pfam" id="PF13407">
    <property type="entry name" value="Peripla_BP_4"/>
    <property type="match status" value="1"/>
</dbReference>
<dbReference type="GO" id="GO:0030246">
    <property type="term" value="F:carbohydrate binding"/>
    <property type="evidence" value="ECO:0007669"/>
    <property type="project" value="UniProtKB-ARBA"/>
</dbReference>
<feature type="chain" id="PRO_5024381242" evidence="4">
    <location>
        <begin position="26"/>
        <end position="324"/>
    </location>
</feature>
<comment type="similarity">
    <text evidence="2">Belongs to the bacterial solute-binding protein 2 family.</text>
</comment>
<dbReference type="SUPFAM" id="SSF53822">
    <property type="entry name" value="Periplasmic binding protein-like I"/>
    <property type="match status" value="1"/>
</dbReference>
<feature type="signal peptide" evidence="4">
    <location>
        <begin position="1"/>
        <end position="25"/>
    </location>
</feature>
<dbReference type="PANTHER" id="PTHR46847:SF1">
    <property type="entry name" value="D-ALLOSE-BINDING PERIPLASMIC PROTEIN-RELATED"/>
    <property type="match status" value="1"/>
</dbReference>
<evidence type="ECO:0000256" key="1">
    <source>
        <dbReference type="ARBA" id="ARBA00004196"/>
    </source>
</evidence>
<accession>A0A5N1JW23</accession>
<keyword evidence="3 4" id="KW-0732">Signal</keyword>